<sequence>MFFSSGKTLAAATLLGALPIQAAPYPFFLEKRTCNADNLLRLLRTPSNLPEALPFCSTYLGLPASTITVSTVTPTVTSYTTKVAIETALFTELPIVSSTLTATETSVIVQTTTITVEPQQTITAIDRREIGRRCSSSTTTTRASTTSRVTTTKYTTPLAEKVTGATYPPSRISSACSCLTIPIEISSVTATAPGVTEVITVPSTSSTSETVTITLTELVSTTETTTIFSTVTETSTRLSEPTAYALKVVAPGTSDDGKFVLNRNENPDSNGPNTSQVFPLTTDPSQATKYLFRSDGLLQIITSSTQYSSAVVGQESAQWVLFLNPTTLFGPLYSNRYLSVVRCSGCLVVKWQKDPITGFVTPLNIVRSISICDYQIVGYDRGVHLGISSSSSFACIPASLQLVPLY</sequence>
<feature type="signal peptide" evidence="1">
    <location>
        <begin position="1"/>
        <end position="22"/>
    </location>
</feature>
<evidence type="ECO:0000256" key="1">
    <source>
        <dbReference type="SAM" id="SignalP"/>
    </source>
</evidence>
<organism evidence="2 3">
    <name type="scientific">Orbilia blumenaviensis</name>
    <dbReference type="NCBI Taxonomy" id="1796055"/>
    <lineage>
        <taxon>Eukaryota</taxon>
        <taxon>Fungi</taxon>
        <taxon>Dikarya</taxon>
        <taxon>Ascomycota</taxon>
        <taxon>Pezizomycotina</taxon>
        <taxon>Orbiliomycetes</taxon>
        <taxon>Orbiliales</taxon>
        <taxon>Orbiliaceae</taxon>
        <taxon>Orbilia</taxon>
    </lineage>
</organism>
<dbReference type="Proteomes" id="UP001373714">
    <property type="component" value="Unassembled WGS sequence"/>
</dbReference>
<feature type="chain" id="PRO_5043754361" evidence="1">
    <location>
        <begin position="23"/>
        <end position="406"/>
    </location>
</feature>
<keyword evidence="3" id="KW-1185">Reference proteome</keyword>
<gene>
    <name evidence="2" type="ORF">TWF730_005255</name>
</gene>
<proteinExistence type="predicted"/>
<evidence type="ECO:0000313" key="3">
    <source>
        <dbReference type="Proteomes" id="UP001373714"/>
    </source>
</evidence>
<protein>
    <submittedName>
        <fullName evidence="2">Uncharacterized protein</fullName>
    </submittedName>
</protein>
<accession>A0AAV9VNZ3</accession>
<name>A0AAV9VNZ3_9PEZI</name>
<reference evidence="2 3" key="1">
    <citation type="submission" date="2019-10" db="EMBL/GenBank/DDBJ databases">
        <authorList>
            <person name="Palmer J.M."/>
        </authorList>
    </citation>
    <scope>NUCLEOTIDE SEQUENCE [LARGE SCALE GENOMIC DNA]</scope>
    <source>
        <strain evidence="2 3">TWF730</strain>
    </source>
</reference>
<dbReference type="EMBL" id="JAVHNS010000002">
    <property type="protein sequence ID" value="KAK6361535.1"/>
    <property type="molecule type" value="Genomic_DNA"/>
</dbReference>
<evidence type="ECO:0000313" key="2">
    <source>
        <dbReference type="EMBL" id="KAK6361535.1"/>
    </source>
</evidence>
<comment type="caution">
    <text evidence="2">The sequence shown here is derived from an EMBL/GenBank/DDBJ whole genome shotgun (WGS) entry which is preliminary data.</text>
</comment>
<dbReference type="AlphaFoldDB" id="A0AAV9VNZ3"/>
<keyword evidence="1" id="KW-0732">Signal</keyword>